<evidence type="ECO:0000313" key="1">
    <source>
        <dbReference type="EMBL" id="WXB99123.1"/>
    </source>
</evidence>
<dbReference type="Proteomes" id="UP001377337">
    <property type="component" value="Plasmid unnamed1"/>
</dbReference>
<keyword evidence="2" id="KW-1185">Reference proteome</keyword>
<evidence type="ECO:0000313" key="2">
    <source>
        <dbReference type="Proteomes" id="UP001377337"/>
    </source>
</evidence>
<sequence length="109" mass="12887">MRIDGVDVIEIHRGKAPDDIVLQLSYQAPGINEALIATLQRIQKGSKLFWIYAAQNDFLKDKPFIYKQSLKVMYDKVFWFLTVAYLLEYDHFLFEHESKIKEYARGPMR</sequence>
<proteinExistence type="predicted"/>
<reference evidence="1 2" key="1">
    <citation type="submission" date="2024-02" db="EMBL/GenBank/DDBJ databases">
        <title>Seven novel Bacillus-like species.</title>
        <authorList>
            <person name="Liu G."/>
        </authorList>
    </citation>
    <scope>NUCLEOTIDE SEQUENCE [LARGE SCALE GENOMIC DNA]</scope>
    <source>
        <strain evidence="1 2">FJAT-52054</strain>
        <plasmid evidence="1 2">unnamed1</plasmid>
    </source>
</reference>
<gene>
    <name evidence="1" type="ORF">WCV65_21100</name>
</gene>
<name>A0ABZ2NMR7_9BACI</name>
<dbReference type="EMBL" id="CP147408">
    <property type="protein sequence ID" value="WXB99123.1"/>
    <property type="molecule type" value="Genomic_DNA"/>
</dbReference>
<protein>
    <submittedName>
        <fullName evidence="1">Uncharacterized protein</fullName>
    </submittedName>
</protein>
<dbReference type="RefSeq" id="WP_338782434.1">
    <property type="nucleotide sequence ID" value="NZ_CP147408.1"/>
</dbReference>
<keyword evidence="1" id="KW-0614">Plasmid</keyword>
<geneLocation type="plasmid" evidence="1 2">
    <name>unnamed1</name>
</geneLocation>
<organism evidence="1 2">
    <name type="scientific">Metabacillus sediminis</name>
    <dbReference type="NCBI Taxonomy" id="3117746"/>
    <lineage>
        <taxon>Bacteria</taxon>
        <taxon>Bacillati</taxon>
        <taxon>Bacillota</taxon>
        <taxon>Bacilli</taxon>
        <taxon>Bacillales</taxon>
        <taxon>Bacillaceae</taxon>
        <taxon>Metabacillus</taxon>
    </lineage>
</organism>
<accession>A0ABZ2NMR7</accession>